<feature type="transmembrane region" description="Helical" evidence="1">
    <location>
        <begin position="444"/>
        <end position="464"/>
    </location>
</feature>
<dbReference type="AlphaFoldDB" id="A0AAW8N6S8"/>
<feature type="transmembrane region" description="Helical" evidence="1">
    <location>
        <begin position="198"/>
        <end position="218"/>
    </location>
</feature>
<feature type="transmembrane region" description="Helical" evidence="1">
    <location>
        <begin position="238"/>
        <end position="259"/>
    </location>
</feature>
<feature type="transmembrane region" description="Helical" evidence="1">
    <location>
        <begin position="74"/>
        <end position="99"/>
    </location>
</feature>
<dbReference type="Gene3D" id="1.20.1740.10">
    <property type="entry name" value="Amino acid/polyamine transporter I"/>
    <property type="match status" value="1"/>
</dbReference>
<feature type="transmembrane region" description="Helical" evidence="1">
    <location>
        <begin position="293"/>
        <end position="316"/>
    </location>
</feature>
<feature type="transmembrane region" description="Helical" evidence="1">
    <location>
        <begin position="354"/>
        <end position="375"/>
    </location>
</feature>
<feature type="transmembrane region" description="Helical" evidence="1">
    <location>
        <begin position="172"/>
        <end position="191"/>
    </location>
</feature>
<comment type="caution">
    <text evidence="2">The sequence shown here is derived from an EMBL/GenBank/DDBJ whole genome shotgun (WGS) entry which is preliminary data.</text>
</comment>
<accession>A0AAW8N6S8</accession>
<dbReference type="RefSeq" id="WP_310108747.1">
    <property type="nucleotide sequence ID" value="NZ_JAVDTN010000001.1"/>
</dbReference>
<keyword evidence="1" id="KW-0812">Transmembrane</keyword>
<keyword evidence="1" id="KW-1133">Transmembrane helix</keyword>
<feature type="transmembrane region" description="Helical" evidence="1">
    <location>
        <begin position="130"/>
        <end position="152"/>
    </location>
</feature>
<evidence type="ECO:0000256" key="1">
    <source>
        <dbReference type="SAM" id="Phobius"/>
    </source>
</evidence>
<organism evidence="2 3">
    <name type="scientific">Pseudarthrobacter oxydans</name>
    <name type="common">Arthrobacter oxydans</name>
    <dbReference type="NCBI Taxonomy" id="1671"/>
    <lineage>
        <taxon>Bacteria</taxon>
        <taxon>Bacillati</taxon>
        <taxon>Actinomycetota</taxon>
        <taxon>Actinomycetes</taxon>
        <taxon>Micrococcales</taxon>
        <taxon>Micrococcaceae</taxon>
        <taxon>Pseudarthrobacter</taxon>
    </lineage>
</organism>
<protein>
    <submittedName>
        <fullName evidence="2">Amino acid transporter</fullName>
    </submittedName>
</protein>
<reference evidence="2" key="1">
    <citation type="submission" date="2023-07" db="EMBL/GenBank/DDBJ databases">
        <title>Sorghum-associated microbial communities from plants grown in Nebraska, USA.</title>
        <authorList>
            <person name="Schachtman D."/>
        </authorList>
    </citation>
    <scope>NUCLEOTIDE SEQUENCE</scope>
    <source>
        <strain evidence="2">BE261</strain>
    </source>
</reference>
<gene>
    <name evidence="2" type="ORF">J2X12_000550</name>
</gene>
<dbReference type="Proteomes" id="UP001262032">
    <property type="component" value="Unassembled WGS sequence"/>
</dbReference>
<proteinExistence type="predicted"/>
<evidence type="ECO:0000313" key="2">
    <source>
        <dbReference type="EMBL" id="MDR7162549.1"/>
    </source>
</evidence>
<dbReference type="EMBL" id="JAVDWN010000001">
    <property type="protein sequence ID" value="MDR7162549.1"/>
    <property type="molecule type" value="Genomic_DNA"/>
</dbReference>
<evidence type="ECO:0000313" key="3">
    <source>
        <dbReference type="Proteomes" id="UP001262032"/>
    </source>
</evidence>
<name>A0AAW8N6S8_PSEOX</name>
<keyword evidence="1" id="KW-0472">Membrane</keyword>
<dbReference type="GeneID" id="97420828"/>
<feature type="transmembrane region" description="Helical" evidence="1">
    <location>
        <begin position="470"/>
        <end position="489"/>
    </location>
</feature>
<feature type="transmembrane region" description="Helical" evidence="1">
    <location>
        <begin position="414"/>
        <end position="437"/>
    </location>
</feature>
<feature type="transmembrane region" description="Helical" evidence="1">
    <location>
        <begin position="387"/>
        <end position="408"/>
    </location>
</feature>
<sequence>MTASAQFSLPATVPNPERELEPGNLFVRCLLEHRVHQPVGPEAAEAHAPQQSWWKVMCLTGVDYFSTLSYLPGIAALAAGALSPLATLLIVALTLLGMLPMYRRVAKESPHGQGSVAMLERLLPFWRGKVFVLVLLGFVATSWIITITLSAADATVHLLENPYLPRFLEGQAVTITVVLLLILGGVFLMGFSEAVAVAIPLVAVFLLMNAVIIGAGAVEIFTTPGALSGWTGALTSSVGGLGGVIGPALMAFPLLVLGLSGFETGVSMMPLVASKGTTPEEKLAGRIRNTRKLLTAAALIMSVYLIGSSFVTTVLIPADQFQDGGEANGRALAYLAHEQLGNGFGSVYDISSILILWFAGASAMAGLINIVPRYLPSYGMAPDWSRAVRPVVLVYTSISILITIGFNADVNAQAGAYATGILAMMVSGAIAVTISAIRRKQRAASIGFTALTLVMLYALAANVIEKPDGITISAFFILGIIAVSLVSRISRTTELRVEKIEFDDGARRFISDTLEFDGRINLIANRPQDRDGAEYRDKEAVQRENNPVPGTADVIFLEIDITDPSEFSDILEVRGVEVDGHRILRANSPAAPNAIAAILLALRDGTGVRPHAYFEWSEGNPLAHLMRYLLLGRGDTAPVVREIIRENEPCPDARPGIHVG</sequence>